<gene>
    <name evidence="2" type="ORF">TVAG_290210</name>
</gene>
<dbReference type="STRING" id="5722.A2F7P7"/>
<protein>
    <submittedName>
        <fullName evidence="2">EF hand family protein</fullName>
    </submittedName>
</protein>
<dbReference type="InterPro" id="IPR011992">
    <property type="entry name" value="EF-hand-dom_pair"/>
</dbReference>
<dbReference type="PANTHER" id="PTHR20875:SF0">
    <property type="entry name" value="GH12158P"/>
    <property type="match status" value="1"/>
</dbReference>
<accession>A2F7P7</accession>
<dbReference type="EMBL" id="DS113651">
    <property type="protein sequence ID" value="EAX99074.1"/>
    <property type="molecule type" value="Genomic_DNA"/>
</dbReference>
<dbReference type="InterPro" id="IPR002048">
    <property type="entry name" value="EF_hand_dom"/>
</dbReference>
<reference evidence="2" key="1">
    <citation type="submission" date="2006-10" db="EMBL/GenBank/DDBJ databases">
        <authorList>
            <person name="Amadeo P."/>
            <person name="Zhao Q."/>
            <person name="Wortman J."/>
            <person name="Fraser-Liggett C."/>
            <person name="Carlton J."/>
        </authorList>
    </citation>
    <scope>NUCLEOTIDE SEQUENCE</scope>
    <source>
        <strain evidence="2">G3</strain>
    </source>
</reference>
<evidence type="ECO:0000313" key="3">
    <source>
        <dbReference type="Proteomes" id="UP000001542"/>
    </source>
</evidence>
<dbReference type="InParanoid" id="A2F7P7"/>
<name>A2F7P7_TRIV3</name>
<feature type="domain" description="EF-hand" evidence="1">
    <location>
        <begin position="17"/>
        <end position="52"/>
    </location>
</feature>
<sequence length="766" mass="88080">MEHVLLFLNDMREKARRKGGNLYDMFEEYDPKQTGLISFTNFRKLLANINLFVDDEKFEFITTPYSEGTNFYYAVFLHDMEDAKVDKTNKTISIEELRQFGSTFRDQGTDVAGCLKLYDRHHTGRVDPQVFFRYVSNTPLAQKIAAEYMNSATREIEYMRLNQDIQNALAQKPPSTPRIDSSQLPAFFPDLAKWMKSQAIDPVQLLMRYDRYKRRQIPTAQFLSEVANWGVPLKPLQLNELAAAFDYQGQFDYMAFADEIQKIQTTLTKPTSARKPVIDLNEILNRLTEFIQNRRPTLVDQIEGFDIRHNGTVPSQRFFRVLTNSGFSLTNDECGVIENEFGDINGNIDYNRFFSQVMPKSAPQANPDEIVIRLNNFLKANKMQLKPRLERFDNTRSGSVTFAQMSAAFRAIGFDLTAPEQSALKAAYGHGPEGIVDYIDFYDLVDPKFEKPKEEKLEPLPRHDRNEDASISLAAMTKIAAICDRYQHNLSGEFRKYDMKNNGLILPDAFRCVIQNLPMRVEDNETEVLTKFYTSAGGYVSYEQFCQDMVDFGSKRIMQNPKIQTDLLAQEKTNSQNVDLVLHKLKIFLMNGRISPDTIFLPYDASSSGLIPRSRLQPILEGIGFPGLPSDFAVLGKAFADPRLPEKLNYKKLCQEINAINIDQRELAETRVDNLSETVADASTLRINCMIREKLAERHKRVRQPFSGVTSQLMSQRDFRRCIESYGLVIKEADMQNIMRVYKRNMNGDIDWNRFCTDVENANVIH</sequence>
<dbReference type="PANTHER" id="PTHR20875">
    <property type="entry name" value="EF-HAND CALCIUM-BINDING DOMAIN-CONTAINING PROTEIN 6-RELATED"/>
    <property type="match status" value="1"/>
</dbReference>
<evidence type="ECO:0000259" key="1">
    <source>
        <dbReference type="PROSITE" id="PS50222"/>
    </source>
</evidence>
<dbReference type="SUPFAM" id="SSF47473">
    <property type="entry name" value="EF-hand"/>
    <property type="match status" value="3"/>
</dbReference>
<organism evidence="2 3">
    <name type="scientific">Trichomonas vaginalis (strain ATCC PRA-98 / G3)</name>
    <dbReference type="NCBI Taxonomy" id="412133"/>
    <lineage>
        <taxon>Eukaryota</taxon>
        <taxon>Metamonada</taxon>
        <taxon>Parabasalia</taxon>
        <taxon>Trichomonadida</taxon>
        <taxon>Trichomonadidae</taxon>
        <taxon>Trichomonas</taxon>
    </lineage>
</organism>
<dbReference type="OrthoDB" id="191686at2759"/>
<dbReference type="GO" id="GO:0005509">
    <property type="term" value="F:calcium ion binding"/>
    <property type="evidence" value="ECO:0007669"/>
    <property type="project" value="InterPro"/>
</dbReference>
<dbReference type="PROSITE" id="PS50222">
    <property type="entry name" value="EF_HAND_2"/>
    <property type="match status" value="1"/>
</dbReference>
<dbReference type="VEuPathDB" id="TrichDB:TVAG_290210"/>
<evidence type="ECO:0000313" key="2">
    <source>
        <dbReference type="EMBL" id="EAX99074.1"/>
    </source>
</evidence>
<dbReference type="VEuPathDB" id="TrichDB:TVAGG3_0405700"/>
<dbReference type="RefSeq" id="XP_001312004.1">
    <property type="nucleotide sequence ID" value="XM_001312003.1"/>
</dbReference>
<dbReference type="AlphaFoldDB" id="A2F7P7"/>
<reference evidence="2" key="2">
    <citation type="journal article" date="2007" name="Science">
        <title>Draft genome sequence of the sexually transmitted pathogen Trichomonas vaginalis.</title>
        <authorList>
            <person name="Carlton J.M."/>
            <person name="Hirt R.P."/>
            <person name="Silva J.C."/>
            <person name="Delcher A.L."/>
            <person name="Schatz M."/>
            <person name="Zhao Q."/>
            <person name="Wortman J.R."/>
            <person name="Bidwell S.L."/>
            <person name="Alsmark U.C.M."/>
            <person name="Besteiro S."/>
            <person name="Sicheritz-Ponten T."/>
            <person name="Noel C.J."/>
            <person name="Dacks J.B."/>
            <person name="Foster P.G."/>
            <person name="Simillion C."/>
            <person name="Van de Peer Y."/>
            <person name="Miranda-Saavedra D."/>
            <person name="Barton G.J."/>
            <person name="Westrop G.D."/>
            <person name="Mueller S."/>
            <person name="Dessi D."/>
            <person name="Fiori P.L."/>
            <person name="Ren Q."/>
            <person name="Paulsen I."/>
            <person name="Zhang H."/>
            <person name="Bastida-Corcuera F.D."/>
            <person name="Simoes-Barbosa A."/>
            <person name="Brown M.T."/>
            <person name="Hayes R.D."/>
            <person name="Mukherjee M."/>
            <person name="Okumura C.Y."/>
            <person name="Schneider R."/>
            <person name="Smith A.J."/>
            <person name="Vanacova S."/>
            <person name="Villalvazo M."/>
            <person name="Haas B.J."/>
            <person name="Pertea M."/>
            <person name="Feldblyum T.V."/>
            <person name="Utterback T.R."/>
            <person name="Shu C.L."/>
            <person name="Osoegawa K."/>
            <person name="de Jong P.J."/>
            <person name="Hrdy I."/>
            <person name="Horvathova L."/>
            <person name="Zubacova Z."/>
            <person name="Dolezal P."/>
            <person name="Malik S.B."/>
            <person name="Logsdon J.M. Jr."/>
            <person name="Henze K."/>
            <person name="Gupta A."/>
            <person name="Wang C.C."/>
            <person name="Dunne R.L."/>
            <person name="Upcroft J.A."/>
            <person name="Upcroft P."/>
            <person name="White O."/>
            <person name="Salzberg S.L."/>
            <person name="Tang P."/>
            <person name="Chiu C.-H."/>
            <person name="Lee Y.-S."/>
            <person name="Embley T.M."/>
            <person name="Coombs G.H."/>
            <person name="Mottram J.C."/>
            <person name="Tachezy J."/>
            <person name="Fraser-Liggett C.M."/>
            <person name="Johnson P.J."/>
        </authorList>
    </citation>
    <scope>NUCLEOTIDE SEQUENCE [LARGE SCALE GENOMIC DNA]</scope>
    <source>
        <strain evidence="2">G3</strain>
    </source>
</reference>
<dbReference type="InterPro" id="IPR052603">
    <property type="entry name" value="EFCB6"/>
</dbReference>
<dbReference type="Gene3D" id="1.10.238.10">
    <property type="entry name" value="EF-hand"/>
    <property type="match status" value="4"/>
</dbReference>
<keyword evidence="3" id="KW-1185">Reference proteome</keyword>
<dbReference type="Proteomes" id="UP000001542">
    <property type="component" value="Unassembled WGS sequence"/>
</dbReference>
<dbReference type="KEGG" id="tva:4756879"/>
<proteinExistence type="predicted"/>